<protein>
    <recommendedName>
        <fullName evidence="4 9">N-(5'-phosphoribosyl)anthranilate isomerase</fullName>
        <shortName evidence="9">PRAI</shortName>
        <ecNumber evidence="3 9">5.3.1.24</ecNumber>
    </recommendedName>
</protein>
<dbReference type="InterPro" id="IPR001240">
    <property type="entry name" value="PRAI_dom"/>
</dbReference>
<accession>A0ABV9T1H7</accession>
<evidence type="ECO:0000256" key="1">
    <source>
        <dbReference type="ARBA" id="ARBA00001164"/>
    </source>
</evidence>
<comment type="catalytic activity">
    <reaction evidence="1 9">
        <text>N-(5-phospho-beta-D-ribosyl)anthranilate = 1-(2-carboxyphenylamino)-1-deoxy-D-ribulose 5-phosphate</text>
        <dbReference type="Rhea" id="RHEA:21540"/>
        <dbReference type="ChEBI" id="CHEBI:18277"/>
        <dbReference type="ChEBI" id="CHEBI:58613"/>
        <dbReference type="EC" id="5.3.1.24"/>
    </reaction>
</comment>
<dbReference type="Gene3D" id="3.20.20.70">
    <property type="entry name" value="Aldolase class I"/>
    <property type="match status" value="1"/>
</dbReference>
<comment type="similarity">
    <text evidence="9">Belongs to the TrpF family.</text>
</comment>
<comment type="caution">
    <text evidence="11">The sequence shown here is derived from an EMBL/GenBank/DDBJ whole genome shotgun (WGS) entry which is preliminary data.</text>
</comment>
<evidence type="ECO:0000259" key="10">
    <source>
        <dbReference type="Pfam" id="PF00697"/>
    </source>
</evidence>
<gene>
    <name evidence="9" type="primary">trpF</name>
    <name evidence="11" type="ORF">ACFPFU_11915</name>
</gene>
<dbReference type="CDD" id="cd00405">
    <property type="entry name" value="PRAI"/>
    <property type="match status" value="1"/>
</dbReference>
<organism evidence="11 12">
    <name type="scientific">Negadavirga shengliensis</name>
    <dbReference type="NCBI Taxonomy" id="1389218"/>
    <lineage>
        <taxon>Bacteria</taxon>
        <taxon>Pseudomonadati</taxon>
        <taxon>Bacteroidota</taxon>
        <taxon>Cytophagia</taxon>
        <taxon>Cytophagales</taxon>
        <taxon>Cyclobacteriaceae</taxon>
        <taxon>Negadavirga</taxon>
    </lineage>
</organism>
<evidence type="ECO:0000256" key="4">
    <source>
        <dbReference type="ARBA" id="ARBA00022272"/>
    </source>
</evidence>
<reference evidence="12" key="1">
    <citation type="journal article" date="2019" name="Int. J. Syst. Evol. Microbiol.">
        <title>The Global Catalogue of Microorganisms (GCM) 10K type strain sequencing project: providing services to taxonomists for standard genome sequencing and annotation.</title>
        <authorList>
            <consortium name="The Broad Institute Genomics Platform"/>
            <consortium name="The Broad Institute Genome Sequencing Center for Infectious Disease"/>
            <person name="Wu L."/>
            <person name="Ma J."/>
        </authorList>
    </citation>
    <scope>NUCLEOTIDE SEQUENCE [LARGE SCALE GENOMIC DNA]</scope>
    <source>
        <strain evidence="12">CGMCC 4.7466</strain>
    </source>
</reference>
<dbReference type="Proteomes" id="UP001595818">
    <property type="component" value="Unassembled WGS sequence"/>
</dbReference>
<dbReference type="PANTHER" id="PTHR42894">
    <property type="entry name" value="N-(5'-PHOSPHORIBOSYL)ANTHRANILATE ISOMERASE"/>
    <property type="match status" value="1"/>
</dbReference>
<dbReference type="GO" id="GO:0016853">
    <property type="term" value="F:isomerase activity"/>
    <property type="evidence" value="ECO:0007669"/>
    <property type="project" value="UniProtKB-KW"/>
</dbReference>
<dbReference type="SUPFAM" id="SSF51366">
    <property type="entry name" value="Ribulose-phoshate binding barrel"/>
    <property type="match status" value="1"/>
</dbReference>
<evidence type="ECO:0000256" key="3">
    <source>
        <dbReference type="ARBA" id="ARBA00012572"/>
    </source>
</evidence>
<dbReference type="Pfam" id="PF00697">
    <property type="entry name" value="PRAI"/>
    <property type="match status" value="1"/>
</dbReference>
<proteinExistence type="inferred from homology"/>
<name>A0ABV9T1H7_9BACT</name>
<dbReference type="InterPro" id="IPR044643">
    <property type="entry name" value="TrpF_fam"/>
</dbReference>
<dbReference type="HAMAP" id="MF_00135">
    <property type="entry name" value="PRAI"/>
    <property type="match status" value="1"/>
</dbReference>
<feature type="domain" description="N-(5'phosphoribosyl) anthranilate isomerase (PRAI)" evidence="10">
    <location>
        <begin position="4"/>
        <end position="206"/>
    </location>
</feature>
<dbReference type="EMBL" id="JBHSJJ010000006">
    <property type="protein sequence ID" value="MFC4872396.1"/>
    <property type="molecule type" value="Genomic_DNA"/>
</dbReference>
<dbReference type="RefSeq" id="WP_377064754.1">
    <property type="nucleotide sequence ID" value="NZ_JBHSJJ010000006.1"/>
</dbReference>
<evidence type="ECO:0000256" key="7">
    <source>
        <dbReference type="ARBA" id="ARBA00023141"/>
    </source>
</evidence>
<evidence type="ECO:0000256" key="6">
    <source>
        <dbReference type="ARBA" id="ARBA00022822"/>
    </source>
</evidence>
<keyword evidence="7 9" id="KW-0057">Aromatic amino acid biosynthesis</keyword>
<dbReference type="InterPro" id="IPR013785">
    <property type="entry name" value="Aldolase_TIM"/>
</dbReference>
<keyword evidence="5 9" id="KW-0028">Amino-acid biosynthesis</keyword>
<evidence type="ECO:0000313" key="12">
    <source>
        <dbReference type="Proteomes" id="UP001595818"/>
    </source>
</evidence>
<keyword evidence="6 9" id="KW-0822">Tryptophan biosynthesis</keyword>
<sequence length="213" mass="24427">MIIKVCGMREPENIRDLMALKGVDWMGLIFYPKSSRFVEEVSADSKTYRGFEIEKVGVFVNATEKEILDKADLYGLQKIQLHGEESPEFIKNLRDKASFEIIKVFRVGEGWNWKQTEAFLSLVDWFLLDTAGSGYGGTGKKFDWEVLERYPFDKPFLLSGGIDEDSVEALVDLYRKLPPLKGVDINSKFEHKPGVKNMEMIARFVTKLRKATE</sequence>
<keyword evidence="12" id="KW-1185">Reference proteome</keyword>
<evidence type="ECO:0000256" key="9">
    <source>
        <dbReference type="HAMAP-Rule" id="MF_00135"/>
    </source>
</evidence>
<keyword evidence="8 9" id="KW-0413">Isomerase</keyword>
<dbReference type="EC" id="5.3.1.24" evidence="3 9"/>
<evidence type="ECO:0000256" key="2">
    <source>
        <dbReference type="ARBA" id="ARBA00004664"/>
    </source>
</evidence>
<evidence type="ECO:0000256" key="8">
    <source>
        <dbReference type="ARBA" id="ARBA00023235"/>
    </source>
</evidence>
<comment type="pathway">
    <text evidence="2 9">Amino-acid biosynthesis; L-tryptophan biosynthesis; L-tryptophan from chorismate: step 3/5.</text>
</comment>
<evidence type="ECO:0000313" key="11">
    <source>
        <dbReference type="EMBL" id="MFC4872396.1"/>
    </source>
</evidence>
<dbReference type="PANTHER" id="PTHR42894:SF1">
    <property type="entry name" value="N-(5'-PHOSPHORIBOSYL)ANTHRANILATE ISOMERASE"/>
    <property type="match status" value="1"/>
</dbReference>
<evidence type="ECO:0000256" key="5">
    <source>
        <dbReference type="ARBA" id="ARBA00022605"/>
    </source>
</evidence>
<dbReference type="InterPro" id="IPR011060">
    <property type="entry name" value="RibuloseP-bd_barrel"/>
</dbReference>